<dbReference type="Proteomes" id="UP000414233">
    <property type="component" value="Unassembled WGS sequence"/>
</dbReference>
<name>A0A5E4ZG89_9BURK</name>
<sequence>MRGAAAAGRPGERPLHAVKHELVNAARIAETDFDLRRMDVDVDQLRRQIEVDDVGRVAFAMQHVFIRRPHGVREQFVANEPSVHEEELLVGAATAGGRQADEPGKPQLCRAFVEYQMRVGEIAAEHARDPGRGFRRVPVFDGPVVVQDREADFGPCEGTAADDVHAVAELGLFGLQELAPRGRIEIQVPYVDRGADGTGGGRDRPGIAVDRGGVRGVRMTARQGELGDRGDGRERFAAKAEREHRFELFETADLAGGVTRERKRQLFGRHAAAVVGDGDAAYTAFFELDLEGARAGVERVLEQFLDDGRGPFHDFPGRDLADQLVRKDTDLAARRRRGGARRRMGGGRIGGGIR</sequence>
<gene>
    <name evidence="2" type="ORF">PTE30175_05467</name>
</gene>
<reference evidence="2 3" key="1">
    <citation type="submission" date="2019-08" db="EMBL/GenBank/DDBJ databases">
        <authorList>
            <person name="Peeters C."/>
        </authorList>
    </citation>
    <scope>NUCLEOTIDE SEQUENCE [LARGE SCALE GENOMIC DNA]</scope>
    <source>
        <strain evidence="2 3">LMG 30175</strain>
    </source>
</reference>
<protein>
    <submittedName>
        <fullName evidence="2">Uncharacterized protein</fullName>
    </submittedName>
</protein>
<dbReference type="AlphaFoldDB" id="A0A5E4ZG89"/>
<feature type="compositionally biased region" description="Basic residues" evidence="1">
    <location>
        <begin position="335"/>
        <end position="345"/>
    </location>
</feature>
<feature type="region of interest" description="Disordered" evidence="1">
    <location>
        <begin position="335"/>
        <end position="354"/>
    </location>
</feature>
<evidence type="ECO:0000313" key="3">
    <source>
        <dbReference type="Proteomes" id="UP000414233"/>
    </source>
</evidence>
<accession>A0A5E4ZG89</accession>
<evidence type="ECO:0000256" key="1">
    <source>
        <dbReference type="SAM" id="MobiDB-lite"/>
    </source>
</evidence>
<organism evidence="2 3">
    <name type="scientific">Pandoraea terrae</name>
    <dbReference type="NCBI Taxonomy" id="1537710"/>
    <lineage>
        <taxon>Bacteria</taxon>
        <taxon>Pseudomonadati</taxon>
        <taxon>Pseudomonadota</taxon>
        <taxon>Betaproteobacteria</taxon>
        <taxon>Burkholderiales</taxon>
        <taxon>Burkholderiaceae</taxon>
        <taxon>Pandoraea</taxon>
    </lineage>
</organism>
<evidence type="ECO:0000313" key="2">
    <source>
        <dbReference type="EMBL" id="VVE59435.1"/>
    </source>
</evidence>
<dbReference type="EMBL" id="CABPRZ010000042">
    <property type="protein sequence ID" value="VVE59435.1"/>
    <property type="molecule type" value="Genomic_DNA"/>
</dbReference>
<proteinExistence type="predicted"/>
<keyword evidence="3" id="KW-1185">Reference proteome</keyword>